<comment type="similarity">
    <text evidence="2">Belongs to the MscS (TC 1.A.23) family.</text>
</comment>
<feature type="transmembrane region" description="Helical" evidence="7">
    <location>
        <begin position="366"/>
        <end position="384"/>
    </location>
</feature>
<feature type="transmembrane region" description="Helical" evidence="7">
    <location>
        <begin position="334"/>
        <end position="354"/>
    </location>
</feature>
<dbReference type="Gene3D" id="2.30.30.60">
    <property type="match status" value="1"/>
</dbReference>
<dbReference type="SUPFAM" id="SSF82861">
    <property type="entry name" value="Mechanosensitive channel protein MscS (YggB), transmembrane region"/>
    <property type="match status" value="1"/>
</dbReference>
<feature type="transmembrane region" description="Helical" evidence="7">
    <location>
        <begin position="597"/>
        <end position="620"/>
    </location>
</feature>
<dbReference type="InterPro" id="IPR052702">
    <property type="entry name" value="MscS-like_channel"/>
</dbReference>
<feature type="transmembrane region" description="Helical" evidence="7">
    <location>
        <begin position="507"/>
        <end position="526"/>
    </location>
</feature>
<evidence type="ECO:0000256" key="5">
    <source>
        <dbReference type="ARBA" id="ARBA00022989"/>
    </source>
</evidence>
<dbReference type="EMBL" id="BJYZ01000002">
    <property type="protein sequence ID" value="GEO36307.1"/>
    <property type="molecule type" value="Genomic_DNA"/>
</dbReference>
<evidence type="ECO:0000313" key="11">
    <source>
        <dbReference type="Proteomes" id="UP000321523"/>
    </source>
</evidence>
<dbReference type="PANTHER" id="PTHR30347:SF9">
    <property type="entry name" value="MINICONDUCTANCE MECHANOSENSITIVE CHANNEL MSCM"/>
    <property type="match status" value="1"/>
</dbReference>
<dbReference type="InterPro" id="IPR023408">
    <property type="entry name" value="MscS_beta-dom_sf"/>
</dbReference>
<dbReference type="InterPro" id="IPR049278">
    <property type="entry name" value="MS_channel_C"/>
</dbReference>
<feature type="domain" description="Mechanosensitive ion channel MscS C-terminal" evidence="9">
    <location>
        <begin position="716"/>
        <end position="799"/>
    </location>
</feature>
<evidence type="ECO:0000259" key="9">
    <source>
        <dbReference type="Pfam" id="PF21082"/>
    </source>
</evidence>
<comment type="caution">
    <text evidence="10">The sequence shown here is derived from an EMBL/GenBank/DDBJ whole genome shotgun (WGS) entry which is preliminary data.</text>
</comment>
<protein>
    <submittedName>
        <fullName evidence="10">Mechanosensitive ion channel protein MscS</fullName>
    </submittedName>
</protein>
<dbReference type="InterPro" id="IPR006685">
    <property type="entry name" value="MscS_channel_2nd"/>
</dbReference>
<feature type="transmembrane region" description="Helical" evidence="7">
    <location>
        <begin position="258"/>
        <end position="280"/>
    </location>
</feature>
<dbReference type="InterPro" id="IPR011014">
    <property type="entry name" value="MscS_channel_TM-2"/>
</dbReference>
<comment type="subcellular location">
    <subcellularLocation>
        <location evidence="1">Cell membrane</location>
        <topology evidence="1">Multi-pass membrane protein</topology>
    </subcellularLocation>
</comment>
<proteinExistence type="inferred from homology"/>
<dbReference type="AlphaFoldDB" id="A0A512DIK5"/>
<gene>
    <name evidence="10" type="ORF">SAE02_04550</name>
</gene>
<reference evidence="10 11" key="1">
    <citation type="submission" date="2019-07" db="EMBL/GenBank/DDBJ databases">
        <title>Whole genome shotgun sequence of Skermanella aerolata NBRC 106429.</title>
        <authorList>
            <person name="Hosoyama A."/>
            <person name="Uohara A."/>
            <person name="Ohji S."/>
            <person name="Ichikawa N."/>
        </authorList>
    </citation>
    <scope>NUCLEOTIDE SEQUENCE [LARGE SCALE GENOMIC DNA]</scope>
    <source>
        <strain evidence="10 11">NBRC 106429</strain>
    </source>
</reference>
<sequence>MRMLFSDWPVRLAQVLRIAVFIVILGCLPATVSAQAPSSDFKAMLAGWQTALDKIAGRLSRGSLDDAEYEELRAGLASVSEEARRVSAGTSDELRDNQQLADALGSAPVDGAPPESPAVAADRTRLTRIIAELDGHRRQAELMATKADMLTESASDKRMRQFTEALMLRSVLPLAPETWAGLPAQVEFLRDRVARAFDAAMAKQAWREHTIELTGAFFLAVGVAWPLRRRLRARLGHGVTPAAPPTRRQRIMAMAAEAAGRCLLTVLPVLGVTMAVLATLGSDGKTAPLHAFTIAASGGISIYLFFSGLGNAVLAPNRPDWRLHGIDPASACRLTWRITLFALGSAVAGASIALQSRLLSPPELQSVTGFAALFLATATILPLLPGKLWRTLPIERETSTESAISDASAMPSAASPGAFRVSWIDLRYLAGAASLIALGASLAGYRNFSIYVAQLSLATVAAAGILLLIRGVARELLSMAMDCEEGLAAEVRLLLVRSRKGVEAASWIGRVLIDALLIAAGGALLLPLSGIDWAELQGMFAAFMHGVTVGGVRLAPADMMAASLLFSLAVMVTRYIQRMLDVRVLQRLQIDLGVQNSIRTGVGYFGFIMAMLVAIGALGLDLSNLALVAGALSVGIGFGLQNVVSNFAAGLILLVERPIKVGDWVIVGDREGVVKRISVRATELQTFQRASVIIPNSELVSKAVLNWTFKDKFGRVDIKVGVKAGSDLKLVRETLLSCANAHRQVASSPSAFVVFQDFNGSTMNFELRCFVRDVDFYLATASDLRFAIVEAFQSKGIGIA</sequence>
<organism evidence="10 11">
    <name type="scientific">Skermanella aerolata</name>
    <dbReference type="NCBI Taxonomy" id="393310"/>
    <lineage>
        <taxon>Bacteria</taxon>
        <taxon>Pseudomonadati</taxon>
        <taxon>Pseudomonadota</taxon>
        <taxon>Alphaproteobacteria</taxon>
        <taxon>Rhodospirillales</taxon>
        <taxon>Azospirillaceae</taxon>
        <taxon>Skermanella</taxon>
    </lineage>
</organism>
<dbReference type="PANTHER" id="PTHR30347">
    <property type="entry name" value="POTASSIUM CHANNEL RELATED"/>
    <property type="match status" value="1"/>
</dbReference>
<keyword evidence="5 7" id="KW-1133">Transmembrane helix</keyword>
<dbReference type="Gene3D" id="1.10.287.1260">
    <property type="match status" value="1"/>
</dbReference>
<dbReference type="GO" id="GO:0008381">
    <property type="term" value="F:mechanosensitive monoatomic ion channel activity"/>
    <property type="evidence" value="ECO:0007669"/>
    <property type="project" value="UniProtKB-ARBA"/>
</dbReference>
<feature type="transmembrane region" description="Helical" evidence="7">
    <location>
        <begin position="451"/>
        <end position="469"/>
    </location>
</feature>
<evidence type="ECO:0000256" key="1">
    <source>
        <dbReference type="ARBA" id="ARBA00004651"/>
    </source>
</evidence>
<dbReference type="Pfam" id="PF21082">
    <property type="entry name" value="MS_channel_3rd"/>
    <property type="match status" value="1"/>
</dbReference>
<dbReference type="SUPFAM" id="SSF82689">
    <property type="entry name" value="Mechanosensitive channel protein MscS (YggB), C-terminal domain"/>
    <property type="match status" value="1"/>
</dbReference>
<dbReference type="GO" id="GO:0005886">
    <property type="term" value="C:plasma membrane"/>
    <property type="evidence" value="ECO:0007669"/>
    <property type="project" value="UniProtKB-SubCell"/>
</dbReference>
<evidence type="ECO:0000256" key="7">
    <source>
        <dbReference type="SAM" id="Phobius"/>
    </source>
</evidence>
<evidence type="ECO:0000259" key="8">
    <source>
        <dbReference type="Pfam" id="PF00924"/>
    </source>
</evidence>
<keyword evidence="6 7" id="KW-0472">Membrane</keyword>
<dbReference type="Pfam" id="PF00924">
    <property type="entry name" value="MS_channel_2nd"/>
    <property type="match status" value="1"/>
</dbReference>
<keyword evidence="4 7" id="KW-0812">Transmembrane</keyword>
<evidence type="ECO:0000256" key="3">
    <source>
        <dbReference type="ARBA" id="ARBA00022475"/>
    </source>
</evidence>
<feature type="transmembrane region" description="Helical" evidence="7">
    <location>
        <begin position="292"/>
        <end position="314"/>
    </location>
</feature>
<feature type="domain" description="Mechanosensitive ion channel MscS" evidence="8">
    <location>
        <begin position="642"/>
        <end position="708"/>
    </location>
</feature>
<feature type="transmembrane region" description="Helical" evidence="7">
    <location>
        <begin position="626"/>
        <end position="655"/>
    </location>
</feature>
<dbReference type="InterPro" id="IPR010920">
    <property type="entry name" value="LSM_dom_sf"/>
</dbReference>
<evidence type="ECO:0000256" key="4">
    <source>
        <dbReference type="ARBA" id="ARBA00022692"/>
    </source>
</evidence>
<accession>A0A512DIK5</accession>
<feature type="transmembrane region" description="Helical" evidence="7">
    <location>
        <begin position="426"/>
        <end position="445"/>
    </location>
</feature>
<name>A0A512DIK5_9PROT</name>
<dbReference type="SUPFAM" id="SSF50182">
    <property type="entry name" value="Sm-like ribonucleoproteins"/>
    <property type="match status" value="1"/>
</dbReference>
<dbReference type="OrthoDB" id="9799209at2"/>
<evidence type="ECO:0000256" key="2">
    <source>
        <dbReference type="ARBA" id="ARBA00008017"/>
    </source>
</evidence>
<dbReference type="Proteomes" id="UP000321523">
    <property type="component" value="Unassembled WGS sequence"/>
</dbReference>
<evidence type="ECO:0000313" key="10">
    <source>
        <dbReference type="EMBL" id="GEO36307.1"/>
    </source>
</evidence>
<dbReference type="InterPro" id="IPR011066">
    <property type="entry name" value="MscS_channel_C_sf"/>
</dbReference>
<dbReference type="Gene3D" id="3.30.70.100">
    <property type="match status" value="1"/>
</dbReference>
<keyword evidence="11" id="KW-1185">Reference proteome</keyword>
<evidence type="ECO:0000256" key="6">
    <source>
        <dbReference type="ARBA" id="ARBA00023136"/>
    </source>
</evidence>
<feature type="transmembrane region" description="Helical" evidence="7">
    <location>
        <begin position="559"/>
        <end position="576"/>
    </location>
</feature>
<keyword evidence="3" id="KW-1003">Cell membrane</keyword>